<name>A0AAU7D265_9BACT</name>
<dbReference type="Pfam" id="PF08240">
    <property type="entry name" value="ADH_N"/>
    <property type="match status" value="1"/>
</dbReference>
<evidence type="ECO:0000313" key="7">
    <source>
        <dbReference type="EMBL" id="XBH11248.1"/>
    </source>
</evidence>
<dbReference type="AlphaFoldDB" id="A0AAU7D265"/>
<dbReference type="NCBIfam" id="TIGR02822">
    <property type="entry name" value="adh_fam_2"/>
    <property type="match status" value="1"/>
</dbReference>
<evidence type="ECO:0000259" key="6">
    <source>
        <dbReference type="Pfam" id="PF08240"/>
    </source>
</evidence>
<dbReference type="InterPro" id="IPR011032">
    <property type="entry name" value="GroES-like_sf"/>
</dbReference>
<dbReference type="RefSeq" id="WP_348268736.1">
    <property type="nucleotide sequence ID" value="NZ_CP121194.1"/>
</dbReference>
<keyword evidence="5" id="KW-0560">Oxidoreductase</keyword>
<proteinExistence type="inferred from homology"/>
<keyword evidence="3" id="KW-0479">Metal-binding</keyword>
<comment type="cofactor">
    <cofactor evidence="1">
        <name>Zn(2+)</name>
        <dbReference type="ChEBI" id="CHEBI:29105"/>
    </cofactor>
</comment>
<sequence>MKAAILRTPGPLNETSLRIEEIPIPISRPGHALLKIHACGVCRTDLHIVEGELPPKLDWVIPGHQIVAEIVQSPDPSFQKGDRVGVSWIGGTDGSCHFCRTGRENLCDHPTYTGYTQHGGFAEYMTARTDFLFPLPKALEDRAAAPLLCAGIIGFRSLRIAEVKPGQHVGLFGFGSSAQLLFQVLKAWNCLVYVSTRESHHQRLARTLGAEWVGGGTEVPPELLDSAITFAPSGDVVVAALRSIDKGGIVAINAIHLDRMPQFDYDSLLWGERQLRSVTNMTRQDGTDFLRVATEIGLKPAVVPFGLDQINEALRGLKEDRLSGPAVILPNGL</sequence>
<organism evidence="7">
    <name type="scientific">Edaphobacter paludis</name>
    <dbReference type="NCBI Taxonomy" id="3035702"/>
    <lineage>
        <taxon>Bacteria</taxon>
        <taxon>Pseudomonadati</taxon>
        <taxon>Acidobacteriota</taxon>
        <taxon>Terriglobia</taxon>
        <taxon>Terriglobales</taxon>
        <taxon>Acidobacteriaceae</taxon>
        <taxon>Edaphobacter</taxon>
    </lineage>
</organism>
<evidence type="ECO:0000256" key="2">
    <source>
        <dbReference type="ARBA" id="ARBA00008072"/>
    </source>
</evidence>
<accession>A0AAU7D265</accession>
<comment type="similarity">
    <text evidence="2">Belongs to the zinc-containing alcohol dehydrogenase family.</text>
</comment>
<dbReference type="InterPro" id="IPR013154">
    <property type="entry name" value="ADH-like_N"/>
</dbReference>
<dbReference type="SUPFAM" id="SSF51735">
    <property type="entry name" value="NAD(P)-binding Rossmann-fold domains"/>
    <property type="match status" value="1"/>
</dbReference>
<feature type="domain" description="Alcohol dehydrogenase-like N-terminal" evidence="6">
    <location>
        <begin position="29"/>
        <end position="137"/>
    </location>
</feature>
<evidence type="ECO:0000256" key="1">
    <source>
        <dbReference type="ARBA" id="ARBA00001947"/>
    </source>
</evidence>
<dbReference type="EMBL" id="CP121195">
    <property type="protein sequence ID" value="XBH14678.1"/>
    <property type="molecule type" value="Genomic_DNA"/>
</dbReference>
<evidence type="ECO:0000313" key="8">
    <source>
        <dbReference type="EMBL" id="XBH14678.1"/>
    </source>
</evidence>
<dbReference type="CDD" id="cd08298">
    <property type="entry name" value="CAD2"/>
    <property type="match status" value="1"/>
</dbReference>
<keyword evidence="4" id="KW-0862">Zinc</keyword>
<dbReference type="InterPro" id="IPR014187">
    <property type="entry name" value="ADH_Zn_typ-2"/>
</dbReference>
<reference evidence="7" key="1">
    <citation type="submission" date="2023-03" db="EMBL/GenBank/DDBJ databases">
        <title>Edaphobacter sp.</title>
        <authorList>
            <person name="Huber K.J."/>
            <person name="Papendorf J."/>
            <person name="Pilke C."/>
            <person name="Bunk B."/>
            <person name="Sproeer C."/>
            <person name="Pester M."/>
        </authorList>
    </citation>
    <scope>NUCLEOTIDE SEQUENCE</scope>
    <source>
        <strain evidence="7">DSM 109919</strain>
        <strain evidence="8">DSM 109920</strain>
    </source>
</reference>
<dbReference type="KEGG" id="epl:P4G45_05835"/>
<dbReference type="GO" id="GO:0005737">
    <property type="term" value="C:cytoplasm"/>
    <property type="evidence" value="ECO:0007669"/>
    <property type="project" value="TreeGrafter"/>
</dbReference>
<dbReference type="GO" id="GO:0004022">
    <property type="term" value="F:alcohol dehydrogenase (NAD+) activity"/>
    <property type="evidence" value="ECO:0007669"/>
    <property type="project" value="TreeGrafter"/>
</dbReference>
<dbReference type="Gene3D" id="3.90.180.10">
    <property type="entry name" value="Medium-chain alcohol dehydrogenases, catalytic domain"/>
    <property type="match status" value="1"/>
</dbReference>
<dbReference type="EMBL" id="CP121194">
    <property type="protein sequence ID" value="XBH11248.1"/>
    <property type="molecule type" value="Genomic_DNA"/>
</dbReference>
<dbReference type="SUPFAM" id="SSF50129">
    <property type="entry name" value="GroES-like"/>
    <property type="match status" value="1"/>
</dbReference>
<dbReference type="Gene3D" id="3.40.50.720">
    <property type="entry name" value="NAD(P)-binding Rossmann-like Domain"/>
    <property type="match status" value="1"/>
</dbReference>
<evidence type="ECO:0000256" key="3">
    <source>
        <dbReference type="ARBA" id="ARBA00022723"/>
    </source>
</evidence>
<evidence type="ECO:0000256" key="4">
    <source>
        <dbReference type="ARBA" id="ARBA00022833"/>
    </source>
</evidence>
<protein>
    <submittedName>
        <fullName evidence="7">Zinc-dependent alcohol dehydrogenase family protein</fullName>
    </submittedName>
</protein>
<accession>A0AAU7DAA6</accession>
<dbReference type="PANTHER" id="PTHR42940:SF8">
    <property type="entry name" value="VACUOLAR PROTEIN SORTING-ASSOCIATED PROTEIN 11"/>
    <property type="match status" value="1"/>
</dbReference>
<gene>
    <name evidence="7" type="ORF">P4G45_05835</name>
    <name evidence="8" type="ORF">P8936_05810</name>
</gene>
<dbReference type="InterPro" id="IPR036291">
    <property type="entry name" value="NAD(P)-bd_dom_sf"/>
</dbReference>
<dbReference type="GO" id="GO:0046872">
    <property type="term" value="F:metal ion binding"/>
    <property type="evidence" value="ECO:0007669"/>
    <property type="project" value="UniProtKB-KW"/>
</dbReference>
<evidence type="ECO:0000256" key="5">
    <source>
        <dbReference type="ARBA" id="ARBA00023002"/>
    </source>
</evidence>
<dbReference type="PANTHER" id="PTHR42940">
    <property type="entry name" value="ALCOHOL DEHYDROGENASE 1-RELATED"/>
    <property type="match status" value="1"/>
</dbReference>